<comment type="caution">
    <text evidence="1">The sequence shown here is derived from an EMBL/GenBank/DDBJ whole genome shotgun (WGS) entry which is preliminary data.</text>
</comment>
<dbReference type="EMBL" id="RWJN01000101">
    <property type="protein sequence ID" value="TCD67341.1"/>
    <property type="molecule type" value="Genomic_DNA"/>
</dbReference>
<dbReference type="Proteomes" id="UP000292702">
    <property type="component" value="Unassembled WGS sequence"/>
</dbReference>
<keyword evidence="2" id="KW-1185">Reference proteome</keyword>
<evidence type="ECO:0000313" key="2">
    <source>
        <dbReference type="Proteomes" id="UP000292702"/>
    </source>
</evidence>
<protein>
    <submittedName>
        <fullName evidence="1">Uncharacterized protein</fullName>
    </submittedName>
</protein>
<name>A0A4R0RGF2_9APHY</name>
<evidence type="ECO:0000313" key="1">
    <source>
        <dbReference type="EMBL" id="TCD67341.1"/>
    </source>
</evidence>
<gene>
    <name evidence="1" type="ORF">EIP91_000262</name>
</gene>
<proteinExistence type="predicted"/>
<reference evidence="1 2" key="1">
    <citation type="submission" date="2018-11" db="EMBL/GenBank/DDBJ databases">
        <title>Genome assembly of Steccherinum ochraceum LE-BIN_3174, the white-rot fungus of the Steccherinaceae family (The Residual Polyporoid clade, Polyporales, Basidiomycota).</title>
        <authorList>
            <person name="Fedorova T.V."/>
            <person name="Glazunova O.A."/>
            <person name="Landesman E.O."/>
            <person name="Moiseenko K.V."/>
            <person name="Psurtseva N.V."/>
            <person name="Savinova O.S."/>
            <person name="Shakhova N.V."/>
            <person name="Tyazhelova T.V."/>
            <person name="Vasina D.V."/>
        </authorList>
    </citation>
    <scope>NUCLEOTIDE SEQUENCE [LARGE SCALE GENOMIC DNA]</scope>
    <source>
        <strain evidence="1 2">LE-BIN_3174</strain>
    </source>
</reference>
<sequence length="111" mass="12322">MVLSVATGYEKTEKWLQQCLARGRFQCSQMLSQRRFELDSIDLDPIAAGPRCPSTPPHLYSYIAAAPGDVDDHTALPALASSEDAQIILDEIWKDLISERLDSPTDSTQRS</sequence>
<dbReference type="AlphaFoldDB" id="A0A4R0RGF2"/>
<accession>A0A4R0RGF2</accession>
<organism evidence="1 2">
    <name type="scientific">Steccherinum ochraceum</name>
    <dbReference type="NCBI Taxonomy" id="92696"/>
    <lineage>
        <taxon>Eukaryota</taxon>
        <taxon>Fungi</taxon>
        <taxon>Dikarya</taxon>
        <taxon>Basidiomycota</taxon>
        <taxon>Agaricomycotina</taxon>
        <taxon>Agaricomycetes</taxon>
        <taxon>Polyporales</taxon>
        <taxon>Steccherinaceae</taxon>
        <taxon>Steccherinum</taxon>
    </lineage>
</organism>